<sequence>MASGHTTSHETWLVPLTDPATSAPTAIWCPSLGLAEELTGVDRKNLGAFLAGKGEMKNEFSSKSQIWYKAVESDQLTDGVNQVVNGTPAFDFTVHSAYLKRGPDEEKYTRQYRYQLCVKDPQNPARHLQSLESHRVEALSPDVVAQSAQQSSVSPQEMALRLVTRRSTKKKQGGANAGGNTETDSFQSLSFGPAVGSVHVGGGHESFELRLYRSSLPEVPTNSNEKKSIIQHKLNRNELVGHIVIKRPKGSLGGWGVLGRGGYVLLPLLGDRRGVTATVLLEMTETQEHYTVLNFNKGTRRALNSVQSDLFSQGARVLREAFAKKKDTGKEGAFDGPVMESISSKAMIVGFITQG</sequence>
<protein>
    <submittedName>
        <fullName evidence="2">Uncharacterized protein</fullName>
    </submittedName>
</protein>
<reference evidence="2" key="1">
    <citation type="submission" date="2014-11" db="EMBL/GenBank/DDBJ databases">
        <authorList>
            <person name="Otto D Thomas"/>
            <person name="Naeem Raeece"/>
        </authorList>
    </citation>
    <scope>NUCLEOTIDE SEQUENCE</scope>
</reference>
<accession>A0A0G4I1E6</accession>
<feature type="region of interest" description="Disordered" evidence="1">
    <location>
        <begin position="165"/>
        <end position="185"/>
    </location>
</feature>
<proteinExistence type="predicted"/>
<gene>
    <name evidence="2" type="ORF">Cvel_10089</name>
</gene>
<dbReference type="VEuPathDB" id="CryptoDB:Cvel_10089"/>
<dbReference type="AlphaFoldDB" id="A0A0G4I1E6"/>
<dbReference type="EMBL" id="CDMZ01004715">
    <property type="protein sequence ID" value="CEM50648.1"/>
    <property type="molecule type" value="Genomic_DNA"/>
</dbReference>
<evidence type="ECO:0000313" key="2">
    <source>
        <dbReference type="EMBL" id="CEM50648.1"/>
    </source>
</evidence>
<organism evidence="2">
    <name type="scientific">Chromera velia CCMP2878</name>
    <dbReference type="NCBI Taxonomy" id="1169474"/>
    <lineage>
        <taxon>Eukaryota</taxon>
        <taxon>Sar</taxon>
        <taxon>Alveolata</taxon>
        <taxon>Colpodellida</taxon>
        <taxon>Chromeraceae</taxon>
        <taxon>Chromera</taxon>
    </lineage>
</organism>
<evidence type="ECO:0000256" key="1">
    <source>
        <dbReference type="SAM" id="MobiDB-lite"/>
    </source>
</evidence>
<name>A0A0G4I1E6_9ALVE</name>